<reference evidence="10 11" key="1">
    <citation type="submission" date="2016-10" db="EMBL/GenBank/DDBJ databases">
        <authorList>
            <person name="de Groot N.N."/>
        </authorList>
    </citation>
    <scope>NUCLEOTIDE SEQUENCE [LARGE SCALE GENOMIC DNA]</scope>
    <source>
        <strain evidence="10 11">DSM 15269</strain>
    </source>
</reference>
<dbReference type="PROSITE" id="PS51257">
    <property type="entry name" value="PROKAR_LIPOPROTEIN"/>
    <property type="match status" value="1"/>
</dbReference>
<evidence type="ECO:0000313" key="11">
    <source>
        <dbReference type="Proteomes" id="UP000199602"/>
    </source>
</evidence>
<evidence type="ECO:0000256" key="4">
    <source>
        <dbReference type="ARBA" id="ARBA00023136"/>
    </source>
</evidence>
<keyword evidence="8" id="KW-0175">Coiled coil</keyword>
<keyword evidence="11" id="KW-1185">Reference proteome</keyword>
<dbReference type="InterPro" id="IPR013355">
    <property type="entry name" value="Pilus_4_PilQ"/>
</dbReference>
<dbReference type="InterPro" id="IPR038591">
    <property type="entry name" value="NolW-like_sf"/>
</dbReference>
<evidence type="ECO:0000256" key="8">
    <source>
        <dbReference type="SAM" id="Coils"/>
    </source>
</evidence>
<keyword evidence="5" id="KW-0998">Cell outer membrane</keyword>
<dbReference type="Pfam" id="PF00263">
    <property type="entry name" value="Secretin"/>
    <property type="match status" value="1"/>
</dbReference>
<comment type="subcellular location">
    <subcellularLocation>
        <location evidence="7">Cell outer membrane</location>
    </subcellularLocation>
    <subcellularLocation>
        <location evidence="1">Membrane</location>
    </subcellularLocation>
</comment>
<dbReference type="SMART" id="SM00965">
    <property type="entry name" value="STN"/>
    <property type="match status" value="1"/>
</dbReference>
<feature type="coiled-coil region" evidence="8">
    <location>
        <begin position="375"/>
        <end position="409"/>
    </location>
</feature>
<name>A0A1H0BQ31_9BACT</name>
<evidence type="ECO:0000256" key="2">
    <source>
        <dbReference type="ARBA" id="ARBA00022448"/>
    </source>
</evidence>
<dbReference type="STRING" id="206665.SAMN04488516_102252"/>
<comment type="similarity">
    <text evidence="6">Belongs to the bacterial secretin family.</text>
</comment>
<dbReference type="Gene3D" id="3.30.1370.130">
    <property type="match status" value="1"/>
</dbReference>
<dbReference type="PRINTS" id="PR00811">
    <property type="entry name" value="BCTERIALGSPD"/>
</dbReference>
<keyword evidence="3" id="KW-0732">Signal</keyword>
<keyword evidence="2 7" id="KW-0813">Transport</keyword>
<feature type="domain" description="Secretin/TonB short N-terminal" evidence="9">
    <location>
        <begin position="331"/>
        <end position="379"/>
    </location>
</feature>
<sequence>MGKRIFVYLLVVLFVLGMGCASKKNTPKKVDVNNLETSPLKTEIKTKEKSVDRFKISIKDKRTTLHIPGLLNINITTAMDGSTFELKFLPEYKKVPLPNPSGVIKGIFYNPSDGDKATSLRVELKQPCQFLLSRDRVKGVLEVTFVPSQVAQTVNKQSSAVNKIQKIDFLKNRKGNLIICFDTQVPLNLLPLKSEKNKMFIRVLGVNVVSNYEKVFRLDKFNTPIKSVFFQNKGSDLNIMLSTAERVPFNLDMIEGKSSLVFLTSDNFKREQTAEEKEKLKNDFEAQNDLPELNTILPGMKKKYTGKKISIDLQDADIEHVLRLITSVTDYNLIIDDDVTGKISLRLFNIPWDQALDLVLLQKNLGMVVRGNIMRIATQEKLQAEREALRRAREEAQKAKESMKKLEPLVREYIQINYTTAAEIEPKIKSFLSERGKVTSDSRTNQLIIEDTASNIQQIKAVIEKLDRPEKQVLIEARIVYATDEFKRALGVKWGAQNPGENFGQNNAYYKQYGVTTLNYPANAPASTITFTGELAKIAGKDLFTLDAELKLAETQNLAKTISSPRIVTLNNQAAEITQGTKIAVTAESESGGTTVEYKDAILKLSVTPQITPDNKIVLSLDISDDTPVPGGGGDIETKTAKTKLIVNDGETIVIGGVRKISTTEAQDRVPGLHKIPLLGWLFKNDYKAVTKQELLIFIRPKILE</sequence>
<dbReference type="AlphaFoldDB" id="A0A1H0BQ31"/>
<dbReference type="InterPro" id="IPR001775">
    <property type="entry name" value="GspD/PilQ"/>
</dbReference>
<dbReference type="OrthoDB" id="9775455at2"/>
<evidence type="ECO:0000313" key="10">
    <source>
        <dbReference type="EMBL" id="SDN47779.1"/>
    </source>
</evidence>
<organism evidence="10 11">
    <name type="scientific">Desulfonauticus submarinus</name>
    <dbReference type="NCBI Taxonomy" id="206665"/>
    <lineage>
        <taxon>Bacteria</taxon>
        <taxon>Pseudomonadati</taxon>
        <taxon>Thermodesulfobacteriota</taxon>
        <taxon>Desulfovibrionia</taxon>
        <taxon>Desulfovibrionales</taxon>
        <taxon>Desulfonauticaceae</taxon>
        <taxon>Desulfonauticus</taxon>
    </lineage>
</organism>
<proteinExistence type="inferred from homology"/>
<dbReference type="GO" id="GO:0009306">
    <property type="term" value="P:protein secretion"/>
    <property type="evidence" value="ECO:0007669"/>
    <property type="project" value="InterPro"/>
</dbReference>
<evidence type="ECO:0000256" key="6">
    <source>
        <dbReference type="RuleBase" id="RU004003"/>
    </source>
</evidence>
<dbReference type="RefSeq" id="WP_092063559.1">
    <property type="nucleotide sequence ID" value="NZ_FNIN01000002.1"/>
</dbReference>
<dbReference type="PANTHER" id="PTHR30604:SF1">
    <property type="entry name" value="DNA UTILIZATION PROTEIN HOFQ"/>
    <property type="match status" value="1"/>
</dbReference>
<dbReference type="GO" id="GO:0009279">
    <property type="term" value="C:cell outer membrane"/>
    <property type="evidence" value="ECO:0007669"/>
    <property type="project" value="UniProtKB-SubCell"/>
</dbReference>
<dbReference type="InterPro" id="IPR004846">
    <property type="entry name" value="T2SS/T3SS_dom"/>
</dbReference>
<dbReference type="Gene3D" id="2.60.40.3470">
    <property type="match status" value="1"/>
</dbReference>
<gene>
    <name evidence="10" type="ORF">SAMN04488516_102252</name>
</gene>
<protein>
    <submittedName>
        <fullName evidence="10">Type IV pilus assembly protein PilQ</fullName>
    </submittedName>
</protein>
<dbReference type="Pfam" id="PF07660">
    <property type="entry name" value="STN"/>
    <property type="match status" value="1"/>
</dbReference>
<dbReference type="InterPro" id="IPR005644">
    <property type="entry name" value="NolW-like"/>
</dbReference>
<evidence type="ECO:0000256" key="7">
    <source>
        <dbReference type="RuleBase" id="RU004004"/>
    </source>
</evidence>
<dbReference type="Proteomes" id="UP000199602">
    <property type="component" value="Unassembled WGS sequence"/>
</dbReference>
<evidence type="ECO:0000256" key="5">
    <source>
        <dbReference type="ARBA" id="ARBA00023237"/>
    </source>
</evidence>
<evidence type="ECO:0000256" key="3">
    <source>
        <dbReference type="ARBA" id="ARBA00022729"/>
    </source>
</evidence>
<dbReference type="InterPro" id="IPR011662">
    <property type="entry name" value="Secretin/TonB_short_N"/>
</dbReference>
<dbReference type="Pfam" id="PF03958">
    <property type="entry name" value="Secretin_N"/>
    <property type="match status" value="1"/>
</dbReference>
<dbReference type="InterPro" id="IPR051808">
    <property type="entry name" value="Type_IV_pilus_biogenesis"/>
</dbReference>
<evidence type="ECO:0000256" key="1">
    <source>
        <dbReference type="ARBA" id="ARBA00004370"/>
    </source>
</evidence>
<keyword evidence="4" id="KW-0472">Membrane</keyword>
<dbReference type="Gene3D" id="3.30.1370.120">
    <property type="match status" value="1"/>
</dbReference>
<dbReference type="NCBIfam" id="TIGR02515">
    <property type="entry name" value="IV_pilus_PilQ"/>
    <property type="match status" value="1"/>
</dbReference>
<dbReference type="PANTHER" id="PTHR30604">
    <property type="entry name" value="PROTEIN TRANSPORT PROTEIN HOFQ"/>
    <property type="match status" value="1"/>
</dbReference>
<accession>A0A1H0BQ31</accession>
<dbReference type="EMBL" id="FNIN01000002">
    <property type="protein sequence ID" value="SDN47779.1"/>
    <property type="molecule type" value="Genomic_DNA"/>
</dbReference>
<evidence type="ECO:0000259" key="9">
    <source>
        <dbReference type="SMART" id="SM00965"/>
    </source>
</evidence>